<dbReference type="CDD" id="cd03512">
    <property type="entry name" value="Alkane-hydroxylase"/>
    <property type="match status" value="1"/>
</dbReference>
<evidence type="ECO:0000256" key="10">
    <source>
        <dbReference type="ARBA" id="ARBA00023033"/>
    </source>
</evidence>
<comment type="caution">
    <text evidence="14">The sequence shown here is derived from an EMBL/GenBank/DDBJ whole genome shotgun (WGS) entry which is preliminary data.</text>
</comment>
<comment type="subcellular location">
    <subcellularLocation>
        <location evidence="1">Cell inner membrane</location>
        <topology evidence="1">Multi-pass membrane protein</topology>
    </subcellularLocation>
</comment>
<keyword evidence="8" id="KW-0560">Oxidoreductase</keyword>
<dbReference type="PANTHER" id="PTHR38674:SF1">
    <property type="entry name" value="ALKANE 1-MONOOXYGENASE 1"/>
    <property type="match status" value="1"/>
</dbReference>
<evidence type="ECO:0000313" key="15">
    <source>
        <dbReference type="Proteomes" id="UP000576082"/>
    </source>
</evidence>
<feature type="transmembrane region" description="Helical" evidence="12">
    <location>
        <begin position="99"/>
        <end position="119"/>
    </location>
</feature>
<gene>
    <name evidence="14" type="ORF">HHU12_20190</name>
</gene>
<feature type="transmembrane region" description="Helical" evidence="12">
    <location>
        <begin position="69"/>
        <end position="87"/>
    </location>
</feature>
<evidence type="ECO:0000259" key="13">
    <source>
        <dbReference type="Pfam" id="PF00487"/>
    </source>
</evidence>
<keyword evidence="10 14" id="KW-0503">Monooxygenase</keyword>
<dbReference type="GO" id="GO:0004497">
    <property type="term" value="F:monooxygenase activity"/>
    <property type="evidence" value="ECO:0007669"/>
    <property type="project" value="UniProtKB-KW"/>
</dbReference>
<evidence type="ECO:0000256" key="2">
    <source>
        <dbReference type="ARBA" id="ARBA00010823"/>
    </source>
</evidence>
<keyword evidence="9" id="KW-0408">Iron</keyword>
<feature type="transmembrane region" description="Helical" evidence="12">
    <location>
        <begin position="206"/>
        <end position="224"/>
    </location>
</feature>
<sequence>MSIFYKEIKYTSAYLIPLCCFIGFYFGGVYTWLTVAFSFILTPILDVFLPTSDEVSDANNKIYSKLYDWFLYLNLVWVFGLVIYGALQWVNHTYSLFENAGLILSLGLVLGTSGINVAHELGHRKEKKEQLMAQALLLPTFYMHFFIEHNRGHHTNVATPLDPATAQKGEWVYSFWFKTVIFSYISAWKIQIKMLNGKFFTMKNNMLWYHVIYFLYIFSILFFFNFHALKYCVLSAMVGFLLLETINYVEHYGLMRKLLPNGRYERVQLCHSWNANYTFGRIILFELTRHSDHHYKASKKYHTLEHQTSAPELPFGYPTAILCSLVPWLWFWIMDKRLS</sequence>
<keyword evidence="15" id="KW-1185">Reference proteome</keyword>
<comment type="similarity">
    <text evidence="2">Belongs to the fatty acid desaturase type 1 family. AlkB subfamily.</text>
</comment>
<keyword evidence="5 12" id="KW-0812">Transmembrane</keyword>
<dbReference type="InterPro" id="IPR005804">
    <property type="entry name" value="FA_desaturase_dom"/>
</dbReference>
<accession>A0A7X9RX05</accession>
<proteinExistence type="inferred from homology"/>
<protein>
    <submittedName>
        <fullName evidence="14">Alkane 1-monooxygenase</fullName>
    </submittedName>
</protein>
<evidence type="ECO:0000313" key="14">
    <source>
        <dbReference type="EMBL" id="NME70308.1"/>
    </source>
</evidence>
<evidence type="ECO:0000256" key="8">
    <source>
        <dbReference type="ARBA" id="ARBA00023002"/>
    </source>
</evidence>
<evidence type="ECO:0000256" key="4">
    <source>
        <dbReference type="ARBA" id="ARBA00022519"/>
    </source>
</evidence>
<evidence type="ECO:0000256" key="12">
    <source>
        <dbReference type="SAM" id="Phobius"/>
    </source>
</evidence>
<dbReference type="RefSeq" id="WP_169658549.1">
    <property type="nucleotide sequence ID" value="NZ_JABANE010000060.1"/>
</dbReference>
<evidence type="ECO:0000256" key="9">
    <source>
        <dbReference type="ARBA" id="ARBA00023004"/>
    </source>
</evidence>
<evidence type="ECO:0000256" key="11">
    <source>
        <dbReference type="ARBA" id="ARBA00023136"/>
    </source>
</evidence>
<keyword evidence="11 12" id="KW-0472">Membrane</keyword>
<evidence type="ECO:0000256" key="5">
    <source>
        <dbReference type="ARBA" id="ARBA00022692"/>
    </source>
</evidence>
<feature type="domain" description="Fatty acid desaturase" evidence="13">
    <location>
        <begin position="102"/>
        <end position="306"/>
    </location>
</feature>
<dbReference type="Pfam" id="PF00487">
    <property type="entry name" value="FA_desaturase"/>
    <property type="match status" value="1"/>
</dbReference>
<keyword evidence="7 12" id="KW-1133">Transmembrane helix</keyword>
<name>A0A7X9RX05_9BACT</name>
<keyword evidence="3" id="KW-1003">Cell membrane</keyword>
<evidence type="ECO:0000256" key="3">
    <source>
        <dbReference type="ARBA" id="ARBA00022475"/>
    </source>
</evidence>
<evidence type="ECO:0000256" key="1">
    <source>
        <dbReference type="ARBA" id="ARBA00004429"/>
    </source>
</evidence>
<dbReference type="Proteomes" id="UP000576082">
    <property type="component" value="Unassembled WGS sequence"/>
</dbReference>
<reference evidence="14 15" key="1">
    <citation type="submission" date="2020-04" db="EMBL/GenBank/DDBJ databases">
        <title>Flammeovirga sp. SR4, a novel species isolated from seawater.</title>
        <authorList>
            <person name="Wang X."/>
        </authorList>
    </citation>
    <scope>NUCLEOTIDE SEQUENCE [LARGE SCALE GENOMIC DNA]</scope>
    <source>
        <strain evidence="14 15">ATCC 23126</strain>
    </source>
</reference>
<dbReference type="EMBL" id="JABANE010000060">
    <property type="protein sequence ID" value="NME70308.1"/>
    <property type="molecule type" value="Genomic_DNA"/>
</dbReference>
<dbReference type="GO" id="GO:0046872">
    <property type="term" value="F:metal ion binding"/>
    <property type="evidence" value="ECO:0007669"/>
    <property type="project" value="UniProtKB-KW"/>
</dbReference>
<feature type="transmembrane region" description="Helical" evidence="12">
    <location>
        <begin position="7"/>
        <end position="26"/>
    </location>
</feature>
<keyword evidence="4" id="KW-0997">Cell inner membrane</keyword>
<dbReference type="GO" id="GO:0005886">
    <property type="term" value="C:plasma membrane"/>
    <property type="evidence" value="ECO:0007669"/>
    <property type="project" value="UniProtKB-SubCell"/>
</dbReference>
<evidence type="ECO:0000256" key="7">
    <source>
        <dbReference type="ARBA" id="ARBA00022989"/>
    </source>
</evidence>
<keyword evidence="6" id="KW-0479">Metal-binding</keyword>
<evidence type="ECO:0000256" key="6">
    <source>
        <dbReference type="ARBA" id="ARBA00022723"/>
    </source>
</evidence>
<dbReference type="PANTHER" id="PTHR38674">
    <property type="entry name" value="ALKANE 1-MONOOXYGENASE 1"/>
    <property type="match status" value="1"/>
</dbReference>
<dbReference type="InterPro" id="IPR033885">
    <property type="entry name" value="AlkB/XylM"/>
</dbReference>
<dbReference type="AlphaFoldDB" id="A0A7X9RX05"/>
<feature type="transmembrane region" description="Helical" evidence="12">
    <location>
        <begin position="315"/>
        <end position="333"/>
    </location>
</feature>
<organism evidence="14 15">
    <name type="scientific">Flammeovirga aprica JL-4</name>
    <dbReference type="NCBI Taxonomy" id="694437"/>
    <lineage>
        <taxon>Bacteria</taxon>
        <taxon>Pseudomonadati</taxon>
        <taxon>Bacteroidota</taxon>
        <taxon>Cytophagia</taxon>
        <taxon>Cytophagales</taxon>
        <taxon>Flammeovirgaceae</taxon>
        <taxon>Flammeovirga</taxon>
    </lineage>
</organism>
<dbReference type="GO" id="GO:0006629">
    <property type="term" value="P:lipid metabolic process"/>
    <property type="evidence" value="ECO:0007669"/>
    <property type="project" value="InterPro"/>
</dbReference>